<accession>A0ABS3QR29</accession>
<dbReference type="Gene3D" id="3.30.450.40">
    <property type="match status" value="1"/>
</dbReference>
<reference evidence="5 6" key="1">
    <citation type="submission" date="2021-03" db="EMBL/GenBank/DDBJ databases">
        <authorList>
            <person name="Kanchanasin P."/>
            <person name="Saeng-In P."/>
            <person name="Phongsopitanun W."/>
            <person name="Yuki M."/>
            <person name="Kudo T."/>
            <person name="Ohkuma M."/>
            <person name="Tanasupawat S."/>
        </authorList>
    </citation>
    <scope>NUCLEOTIDE SEQUENCE [LARGE SCALE GENOMIC DNA]</scope>
    <source>
        <strain evidence="5 6">L46</strain>
    </source>
</reference>
<dbReference type="InterPro" id="IPR003018">
    <property type="entry name" value="GAF"/>
</dbReference>
<dbReference type="PRINTS" id="PR00038">
    <property type="entry name" value="HTHLUXR"/>
</dbReference>
<feature type="domain" description="HTH luxR-type" evidence="4">
    <location>
        <begin position="278"/>
        <end position="343"/>
    </location>
</feature>
<evidence type="ECO:0000313" key="6">
    <source>
        <dbReference type="Proteomes" id="UP000666915"/>
    </source>
</evidence>
<dbReference type="PROSITE" id="PS50043">
    <property type="entry name" value="HTH_LUXR_2"/>
    <property type="match status" value="1"/>
</dbReference>
<dbReference type="InterPro" id="IPR029016">
    <property type="entry name" value="GAF-like_dom_sf"/>
</dbReference>
<proteinExistence type="predicted"/>
<evidence type="ECO:0000256" key="1">
    <source>
        <dbReference type="ARBA" id="ARBA00023015"/>
    </source>
</evidence>
<dbReference type="SMART" id="SM00421">
    <property type="entry name" value="HTH_LUXR"/>
    <property type="match status" value="1"/>
</dbReference>
<comment type="caution">
    <text evidence="5">The sequence shown here is derived from an EMBL/GenBank/DDBJ whole genome shotgun (WGS) entry which is preliminary data.</text>
</comment>
<dbReference type="SUPFAM" id="SSF55781">
    <property type="entry name" value="GAF domain-like"/>
    <property type="match status" value="1"/>
</dbReference>
<evidence type="ECO:0000259" key="4">
    <source>
        <dbReference type="PROSITE" id="PS50043"/>
    </source>
</evidence>
<dbReference type="Gene3D" id="1.10.10.10">
    <property type="entry name" value="Winged helix-like DNA-binding domain superfamily/Winged helix DNA-binding domain"/>
    <property type="match status" value="1"/>
</dbReference>
<gene>
    <name evidence="5" type="ORF">J4557_00250</name>
</gene>
<keyword evidence="3" id="KW-0804">Transcription</keyword>
<name>A0ABS3QR29_9ACTN</name>
<dbReference type="EMBL" id="JAGEOK010000001">
    <property type="protein sequence ID" value="MBO2435938.1"/>
    <property type="molecule type" value="Genomic_DNA"/>
</dbReference>
<keyword evidence="1" id="KW-0805">Transcription regulation</keyword>
<evidence type="ECO:0000313" key="5">
    <source>
        <dbReference type="EMBL" id="MBO2435938.1"/>
    </source>
</evidence>
<dbReference type="Pfam" id="PF00196">
    <property type="entry name" value="GerE"/>
    <property type="match status" value="1"/>
</dbReference>
<sequence length="368" mass="38970">MELLDRIHRLAARGDDLSRVRAEIDRLLRRAVGYDMAAVSTVDPATLLWTSCFVSGLDPRGAAERERVLFGLEFQGGDPNGYAELAAAARPVASLHQATGGDLSRARRHRLLLRGLDVVDEARVILRSRDGCWGSLTLYRRAPATPFTEDELALLAALSTPIAELFRLTLLRAALAAPDGLDHPPGVLLVTGSGEVEVTSADARAWLEAIDDRERLPSAVRAVAAAAASGDGLARAALPARDGRWVVLHGSPASGGDGSGDRVAIIIEGARPAVLSEVIAGAYGLTARERQITGLAAQGHSTRQMAGTLGISPFTVQDHLKAVFAKTGVRSRGELVAAIYARHYAPHSAAGRAPGPYGWYLDEHLVAS</sequence>
<organism evidence="5 6">
    <name type="scientific">Actinomadura nitritigenes</name>
    <dbReference type="NCBI Taxonomy" id="134602"/>
    <lineage>
        <taxon>Bacteria</taxon>
        <taxon>Bacillati</taxon>
        <taxon>Actinomycetota</taxon>
        <taxon>Actinomycetes</taxon>
        <taxon>Streptosporangiales</taxon>
        <taxon>Thermomonosporaceae</taxon>
        <taxon>Actinomadura</taxon>
    </lineage>
</organism>
<dbReference type="RefSeq" id="WP_208264248.1">
    <property type="nucleotide sequence ID" value="NZ_JAGEOK010000001.1"/>
</dbReference>
<dbReference type="PANTHER" id="PTHR44688:SF16">
    <property type="entry name" value="DNA-BINDING TRANSCRIPTIONAL ACTIVATOR DEVR_DOSR"/>
    <property type="match status" value="1"/>
</dbReference>
<evidence type="ECO:0000256" key="2">
    <source>
        <dbReference type="ARBA" id="ARBA00023125"/>
    </source>
</evidence>
<dbReference type="InterPro" id="IPR036388">
    <property type="entry name" value="WH-like_DNA-bd_sf"/>
</dbReference>
<protein>
    <submittedName>
        <fullName evidence="5">Helix-turn-helix transcriptional regulator</fullName>
    </submittedName>
</protein>
<dbReference type="Proteomes" id="UP000666915">
    <property type="component" value="Unassembled WGS sequence"/>
</dbReference>
<keyword evidence="2" id="KW-0238">DNA-binding</keyword>
<dbReference type="SUPFAM" id="SSF46894">
    <property type="entry name" value="C-terminal effector domain of the bipartite response regulators"/>
    <property type="match status" value="1"/>
</dbReference>
<dbReference type="InterPro" id="IPR000792">
    <property type="entry name" value="Tscrpt_reg_LuxR_C"/>
</dbReference>
<dbReference type="CDD" id="cd06170">
    <property type="entry name" value="LuxR_C_like"/>
    <property type="match status" value="1"/>
</dbReference>
<dbReference type="Pfam" id="PF01590">
    <property type="entry name" value="GAF"/>
    <property type="match status" value="1"/>
</dbReference>
<dbReference type="InterPro" id="IPR016032">
    <property type="entry name" value="Sig_transdc_resp-reg_C-effctor"/>
</dbReference>
<evidence type="ECO:0000256" key="3">
    <source>
        <dbReference type="ARBA" id="ARBA00023163"/>
    </source>
</evidence>
<dbReference type="PANTHER" id="PTHR44688">
    <property type="entry name" value="DNA-BINDING TRANSCRIPTIONAL ACTIVATOR DEVR_DOSR"/>
    <property type="match status" value="1"/>
</dbReference>
<keyword evidence="6" id="KW-1185">Reference proteome</keyword>